<feature type="domain" description="RNA ligase" evidence="2">
    <location>
        <begin position="180"/>
        <end position="356"/>
    </location>
</feature>
<dbReference type="InterPro" id="IPR021122">
    <property type="entry name" value="RNA_ligase_dom_REL/Rnl2"/>
</dbReference>
<dbReference type="InParanoid" id="A0A078APN9"/>
<dbReference type="EMBL" id="CCKQ01011703">
    <property type="protein sequence ID" value="CDW83272.1"/>
    <property type="molecule type" value="Genomic_DNA"/>
</dbReference>
<dbReference type="PANTHER" id="PTHR38566:SF1">
    <property type="entry name" value="CHROMOSOME UNDETERMINED SCAFFOLD_18, WHOLE GENOME SHOTGUN SEQUENCE"/>
    <property type="match status" value="1"/>
</dbReference>
<organism evidence="3 4">
    <name type="scientific">Stylonychia lemnae</name>
    <name type="common">Ciliate</name>
    <dbReference type="NCBI Taxonomy" id="5949"/>
    <lineage>
        <taxon>Eukaryota</taxon>
        <taxon>Sar</taxon>
        <taxon>Alveolata</taxon>
        <taxon>Ciliophora</taxon>
        <taxon>Intramacronucleata</taxon>
        <taxon>Spirotrichea</taxon>
        <taxon>Stichotrichia</taxon>
        <taxon>Sporadotrichida</taxon>
        <taxon>Oxytrichidae</taxon>
        <taxon>Stylonychinae</taxon>
        <taxon>Stylonychia</taxon>
    </lineage>
</organism>
<dbReference type="AlphaFoldDB" id="A0A078APN9"/>
<dbReference type="OrthoDB" id="340359at2759"/>
<evidence type="ECO:0000259" key="2">
    <source>
        <dbReference type="Pfam" id="PF09414"/>
    </source>
</evidence>
<accession>A0A078APN9</accession>
<dbReference type="SUPFAM" id="SSF56091">
    <property type="entry name" value="DNA ligase/mRNA capping enzyme, catalytic domain"/>
    <property type="match status" value="1"/>
</dbReference>
<dbReference type="PANTHER" id="PTHR38566">
    <property type="entry name" value="RNA_LIG_T4_1 DOMAIN-CONTAINING PROTEIN"/>
    <property type="match status" value="1"/>
</dbReference>
<evidence type="ECO:0000256" key="1">
    <source>
        <dbReference type="SAM" id="MobiDB-lite"/>
    </source>
</evidence>
<name>A0A078APN9_STYLE</name>
<reference evidence="3 4" key="1">
    <citation type="submission" date="2014-06" db="EMBL/GenBank/DDBJ databases">
        <authorList>
            <person name="Swart Estienne"/>
        </authorList>
    </citation>
    <scope>NUCLEOTIDE SEQUENCE [LARGE SCALE GENOMIC DNA]</scope>
    <source>
        <strain evidence="3 4">130c</strain>
    </source>
</reference>
<evidence type="ECO:0000313" key="3">
    <source>
        <dbReference type="EMBL" id="CDW83272.1"/>
    </source>
</evidence>
<evidence type="ECO:0000313" key="4">
    <source>
        <dbReference type="Proteomes" id="UP000039865"/>
    </source>
</evidence>
<sequence length="757" mass="88526">MEGKGVKIFNNDNSKQASKQQVSKEIKDILDEEQYIPVDQYLDYANKNIGKIKTNQLNLEFLSKNDHCVSLIDIQMTSKGPQEDRLFKKVTSYQKNMRRGNTILQIKSSDGHDPSVKEIPSFQWVRRGLNKFYDIKLEYINHQRLMITNQGDQNLKSYVMGPIFQAFKLNQNNHISLLRSEKANGENVQISYVKEFDLWAISSKNVCILANGEEEFKFYQDQRYDYTKQIAIQWFKLISEFDSEKVQVLKNDLNGYTLIGEQVGVEGYQHLIEYTHQYLKFYCMIKNDSDQLCQPIQFFEEFINKYGFRRVQFMNEGTYQDYDSLCDRLLVIYKELYESSIRDQGEGAVIYFVQNYEQNSERVISLGKLKTLEYRIFRKLREKLRHQVNDHFIQGQQSQLKNSEESKSKKQDKQEICIKEIREICTGYKLPFDIQVYLEIVNDSFQSLKINTKQHSYLNEQLQSKFIDFIKTIIKQNNLVLEQLSGIDIDSYFINDSIKEISQQQKLDIHQRPKQDNLIIQQNKNQQLIQQQKAQNNNQKNQQIKKPIYLGIAFDEENLKIINDYLVKSVDVAFECLKDTNSSISQIKLAFDSNKFDSINIKPIESTHLTTIFMKEVQQNYPKASFQEQIDLHDKGILIDADLIGVAIVPEKIITAVVRLNLNPTDNLQFHNHIPHLTLGVGSRQARWSNTLLKALIKGNYTNMGDLYWKLVNEVKDCDNPAKVEVQCVMVDNQEERVILVGGFEQKVKGFTKVFYS</sequence>
<gene>
    <name evidence="3" type="primary">Contig18481.g19625</name>
    <name evidence="3" type="ORF">STYLEM_12314</name>
</gene>
<protein>
    <recommendedName>
        <fullName evidence="2">RNA ligase domain-containing protein</fullName>
    </recommendedName>
</protein>
<proteinExistence type="predicted"/>
<feature type="compositionally biased region" description="Polar residues" evidence="1">
    <location>
        <begin position="10"/>
        <end position="20"/>
    </location>
</feature>
<dbReference type="Pfam" id="PF09414">
    <property type="entry name" value="RNA_ligase"/>
    <property type="match status" value="1"/>
</dbReference>
<feature type="region of interest" description="Disordered" evidence="1">
    <location>
        <begin position="1"/>
        <end position="20"/>
    </location>
</feature>
<keyword evidence="4" id="KW-1185">Reference proteome</keyword>
<dbReference type="Proteomes" id="UP000039865">
    <property type="component" value="Unassembled WGS sequence"/>
</dbReference>